<name>A0A1M5J146_9BACT</name>
<dbReference type="InterPro" id="IPR050793">
    <property type="entry name" value="CMP-NeuNAc_synthase"/>
</dbReference>
<dbReference type="RefSeq" id="WP_073067647.1">
    <property type="nucleotide sequence ID" value="NZ_FQUS01000025.1"/>
</dbReference>
<keyword evidence="2" id="KW-1185">Reference proteome</keyword>
<dbReference type="SUPFAM" id="SSF53448">
    <property type="entry name" value="Nucleotide-diphospho-sugar transferases"/>
    <property type="match status" value="1"/>
</dbReference>
<dbReference type="PANTHER" id="PTHR21485">
    <property type="entry name" value="HAD SUPERFAMILY MEMBERS CMAS AND KDSC"/>
    <property type="match status" value="1"/>
</dbReference>
<sequence length="227" mass="26354">MKNLAIIPARGGSKRIPRKNIKDFLGKPIIAYSIETTLESGLFDEVMVSTDDEEISTVAKKYGANIPFMRSDENADDYATTVDVLLEVIEEYRNRKVNFENICCIYPTAPFTTPQDLKRGLDLLENSTSVLPVVEFEFPVQRALKKEKNRIHYVWPEHETSRSQDLESYYHDAGQWYWIENKSLLREQTLITSNCKAIEKNKMAVQDIDILQDWELAKMKYSYLNNK</sequence>
<dbReference type="InterPro" id="IPR020039">
    <property type="entry name" value="PseF"/>
</dbReference>
<dbReference type="EMBL" id="FQUS01000025">
    <property type="protein sequence ID" value="SHG34241.1"/>
    <property type="molecule type" value="Genomic_DNA"/>
</dbReference>
<organism evidence="1 2">
    <name type="scientific">Fodinibius roseus</name>
    <dbReference type="NCBI Taxonomy" id="1194090"/>
    <lineage>
        <taxon>Bacteria</taxon>
        <taxon>Pseudomonadati</taxon>
        <taxon>Balneolota</taxon>
        <taxon>Balneolia</taxon>
        <taxon>Balneolales</taxon>
        <taxon>Balneolaceae</taxon>
        <taxon>Fodinibius</taxon>
    </lineage>
</organism>
<dbReference type="NCBIfam" id="TIGR03584">
    <property type="entry name" value="PseF"/>
    <property type="match status" value="1"/>
</dbReference>
<keyword evidence="1" id="KW-0808">Transferase</keyword>
<evidence type="ECO:0000313" key="1">
    <source>
        <dbReference type="EMBL" id="SHG34241.1"/>
    </source>
</evidence>
<dbReference type="OrthoDB" id="9805604at2"/>
<evidence type="ECO:0000313" key="2">
    <source>
        <dbReference type="Proteomes" id="UP000184041"/>
    </source>
</evidence>
<dbReference type="Gene3D" id="3.90.550.10">
    <property type="entry name" value="Spore Coat Polysaccharide Biosynthesis Protein SpsA, Chain A"/>
    <property type="match status" value="1"/>
</dbReference>
<dbReference type="STRING" id="1194090.SAMN05443144_12538"/>
<dbReference type="GO" id="GO:0008781">
    <property type="term" value="F:N-acylneuraminate cytidylyltransferase activity"/>
    <property type="evidence" value="ECO:0007669"/>
    <property type="project" value="TreeGrafter"/>
</dbReference>
<reference evidence="1 2" key="1">
    <citation type="submission" date="2016-11" db="EMBL/GenBank/DDBJ databases">
        <authorList>
            <person name="Jaros S."/>
            <person name="Januszkiewicz K."/>
            <person name="Wedrychowicz H."/>
        </authorList>
    </citation>
    <scope>NUCLEOTIDE SEQUENCE [LARGE SCALE GENOMIC DNA]</scope>
    <source>
        <strain evidence="1 2">DSM 21986</strain>
    </source>
</reference>
<dbReference type="InterPro" id="IPR003329">
    <property type="entry name" value="Cytidylyl_trans"/>
</dbReference>
<dbReference type="Pfam" id="PF02348">
    <property type="entry name" value="CTP_transf_3"/>
    <property type="match status" value="1"/>
</dbReference>
<dbReference type="Proteomes" id="UP000184041">
    <property type="component" value="Unassembled WGS sequence"/>
</dbReference>
<dbReference type="InterPro" id="IPR029044">
    <property type="entry name" value="Nucleotide-diphossugar_trans"/>
</dbReference>
<dbReference type="CDD" id="cd02513">
    <property type="entry name" value="CMP-NeuAc_Synthase"/>
    <property type="match status" value="1"/>
</dbReference>
<proteinExistence type="predicted"/>
<keyword evidence="1" id="KW-0548">Nucleotidyltransferase</keyword>
<protein>
    <submittedName>
        <fullName evidence="1">N-acylneuraminate cytidylyltransferase</fullName>
    </submittedName>
</protein>
<accession>A0A1M5J146</accession>
<gene>
    <name evidence="1" type="ORF">SAMN05443144_12538</name>
</gene>
<dbReference type="PANTHER" id="PTHR21485:SF6">
    <property type="entry name" value="N-ACYLNEURAMINATE CYTIDYLYLTRANSFERASE-RELATED"/>
    <property type="match status" value="1"/>
</dbReference>
<dbReference type="AlphaFoldDB" id="A0A1M5J146"/>